<dbReference type="Gene3D" id="3.30.980.10">
    <property type="entry name" value="Threonyl-trna Synthetase, Chain A, domain 2"/>
    <property type="match status" value="1"/>
</dbReference>
<gene>
    <name evidence="13 16" type="primary">thrS</name>
    <name evidence="16" type="ORF">CPJCM30710_12130</name>
</gene>
<dbReference type="InterPro" id="IPR002314">
    <property type="entry name" value="aa-tRNA-synt_IIb"/>
</dbReference>
<dbReference type="InterPro" id="IPR004154">
    <property type="entry name" value="Anticodon-bd"/>
</dbReference>
<proteinExistence type="inferred from homology"/>
<feature type="domain" description="Aminoacyl-transfer RNA synthetases class-II family profile" evidence="14">
    <location>
        <begin position="272"/>
        <end position="542"/>
    </location>
</feature>
<dbReference type="EMBL" id="BOPZ01000007">
    <property type="protein sequence ID" value="GIM28547.1"/>
    <property type="molecule type" value="Genomic_DNA"/>
</dbReference>
<dbReference type="InterPro" id="IPR018163">
    <property type="entry name" value="Thr/Ala-tRNA-synth_IIc_edit"/>
</dbReference>
<dbReference type="PROSITE" id="PS51880">
    <property type="entry name" value="TGS"/>
    <property type="match status" value="1"/>
</dbReference>
<dbReference type="FunFam" id="3.30.54.20:FF:000002">
    <property type="entry name" value="Threonine--tRNA ligase"/>
    <property type="match status" value="1"/>
</dbReference>
<dbReference type="Pfam" id="PF07973">
    <property type="entry name" value="tRNA_SAD"/>
    <property type="match status" value="1"/>
</dbReference>
<dbReference type="GO" id="GO:0006435">
    <property type="term" value="P:threonyl-tRNA aminoacylation"/>
    <property type="evidence" value="ECO:0007669"/>
    <property type="project" value="UniProtKB-UniRule"/>
</dbReference>
<evidence type="ECO:0000256" key="9">
    <source>
        <dbReference type="ARBA" id="ARBA00022884"/>
    </source>
</evidence>
<comment type="catalytic activity">
    <reaction evidence="12 13">
        <text>tRNA(Thr) + L-threonine + ATP = L-threonyl-tRNA(Thr) + AMP + diphosphate + H(+)</text>
        <dbReference type="Rhea" id="RHEA:24624"/>
        <dbReference type="Rhea" id="RHEA-COMP:9670"/>
        <dbReference type="Rhea" id="RHEA-COMP:9704"/>
        <dbReference type="ChEBI" id="CHEBI:15378"/>
        <dbReference type="ChEBI" id="CHEBI:30616"/>
        <dbReference type="ChEBI" id="CHEBI:33019"/>
        <dbReference type="ChEBI" id="CHEBI:57926"/>
        <dbReference type="ChEBI" id="CHEBI:78442"/>
        <dbReference type="ChEBI" id="CHEBI:78534"/>
        <dbReference type="ChEBI" id="CHEBI:456215"/>
        <dbReference type="EC" id="6.1.1.3"/>
    </reaction>
</comment>
<dbReference type="SUPFAM" id="SSF55681">
    <property type="entry name" value="Class II aaRS and biotin synthetases"/>
    <property type="match status" value="1"/>
</dbReference>
<dbReference type="GO" id="GO:0005737">
    <property type="term" value="C:cytoplasm"/>
    <property type="evidence" value="ECO:0007669"/>
    <property type="project" value="UniProtKB-SubCell"/>
</dbReference>
<keyword evidence="3 13" id="KW-0820">tRNA-binding</keyword>
<feature type="binding site" evidence="13">
    <location>
        <position position="337"/>
    </location>
    <ligand>
        <name>Zn(2+)</name>
        <dbReference type="ChEBI" id="CHEBI:29105"/>
        <note>catalytic</note>
    </ligand>
</feature>
<dbReference type="GO" id="GO:0046872">
    <property type="term" value="F:metal ion binding"/>
    <property type="evidence" value="ECO:0007669"/>
    <property type="project" value="UniProtKB-KW"/>
</dbReference>
<comment type="caution">
    <text evidence="13">Lacks conserved residue(s) required for the propagation of feature annotation.</text>
</comment>
<dbReference type="PANTHER" id="PTHR11451">
    <property type="entry name" value="THREONINE-TRNA LIGASE"/>
    <property type="match status" value="1"/>
</dbReference>
<comment type="subunit">
    <text evidence="13">Homodimer.</text>
</comment>
<dbReference type="InterPro" id="IPR012676">
    <property type="entry name" value="TGS-like"/>
</dbReference>
<evidence type="ECO:0000313" key="17">
    <source>
        <dbReference type="Proteomes" id="UP000679179"/>
    </source>
</evidence>
<evidence type="ECO:0000256" key="10">
    <source>
        <dbReference type="ARBA" id="ARBA00022917"/>
    </source>
</evidence>
<evidence type="ECO:0000259" key="15">
    <source>
        <dbReference type="PROSITE" id="PS51880"/>
    </source>
</evidence>
<dbReference type="InterPro" id="IPR047246">
    <property type="entry name" value="ThrRS_anticodon"/>
</dbReference>
<dbReference type="InterPro" id="IPR036621">
    <property type="entry name" value="Anticodon-bd_dom_sf"/>
</dbReference>
<dbReference type="GO" id="GO:0000049">
    <property type="term" value="F:tRNA binding"/>
    <property type="evidence" value="ECO:0007669"/>
    <property type="project" value="UniProtKB-KW"/>
</dbReference>
<evidence type="ECO:0000256" key="11">
    <source>
        <dbReference type="ARBA" id="ARBA00023146"/>
    </source>
</evidence>
<evidence type="ECO:0000256" key="2">
    <source>
        <dbReference type="ARBA" id="ARBA00022490"/>
    </source>
</evidence>
<dbReference type="InterPro" id="IPR012947">
    <property type="entry name" value="tRNA_SAD"/>
</dbReference>
<dbReference type="Gene3D" id="3.40.50.800">
    <property type="entry name" value="Anticodon-binding domain"/>
    <property type="match status" value="1"/>
</dbReference>
<evidence type="ECO:0000256" key="5">
    <source>
        <dbReference type="ARBA" id="ARBA00022723"/>
    </source>
</evidence>
<dbReference type="Pfam" id="PF03129">
    <property type="entry name" value="HGTP_anticodon"/>
    <property type="match status" value="1"/>
</dbReference>
<keyword evidence="5 13" id="KW-0479">Metal-binding</keyword>
<dbReference type="Proteomes" id="UP000679179">
    <property type="component" value="Unassembled WGS sequence"/>
</dbReference>
<sequence>MIKITLKDGSVKEFETGLSVHEIARNISEGLARVACCGVVNGKVVDLRFIINEDCDLNICTFDSEEGKDTFRHTSSHILAYAVKRLHPDTKLAIGPSITNGFYYDFDKDGSFSSEDLVKLEAEMKKIVKEDPQIERFELPRAEALKLMEEKGEPYKVELINDLPEDEVISFYKLGDFVDLCAGPHLMSVKSIKAIKLLRSAGAYWRGDEKNKMLSRIYGTTFQKKTDLDAYLEALEDAKKRDHNKLGRDLKLFTTDENVGQGLPLLMPKGAKVVQVLQRWIEDEEENRGYVLTKTPYMAKSDLYKISGHWQHYKDGMFVLGDEEKDDEVLALRPMTCPFQFAIYNSEQHSYRDLPIRYAETSTLFRKESSGEMHGLIRVRQFTLSDGHLICTPEQLEEEFKEVVDLIKYVMTTLGIENDITYRFSKWDPNDTHKYINNPKAWEETQTIMKQILDHLAIDYVEVEGEAAFYGPKLDIQLKNVHGKEDTIITVQIDFALAERFNMTYIDKDGNKKLPYIIHRSSIGCYERTLAMIIEKYAGAFPTWLSPTQVKVLPISDKFNDYAESVVKTLRNKGVRVEGDYRGEKIGYKIREATLEKVPYILIVGEKEAENNAVSIRSRKNGDEGSVSLNTFVDRIVREIEDKEK</sequence>
<dbReference type="Pfam" id="PF02824">
    <property type="entry name" value="TGS"/>
    <property type="match status" value="1"/>
</dbReference>
<evidence type="ECO:0000256" key="3">
    <source>
        <dbReference type="ARBA" id="ARBA00022555"/>
    </source>
</evidence>
<dbReference type="InterPro" id="IPR012675">
    <property type="entry name" value="Beta-grasp_dom_sf"/>
</dbReference>
<feature type="binding site" evidence="13">
    <location>
        <position position="519"/>
    </location>
    <ligand>
        <name>Zn(2+)</name>
        <dbReference type="ChEBI" id="CHEBI:29105"/>
        <note>catalytic</note>
    </ligand>
</feature>
<evidence type="ECO:0000256" key="8">
    <source>
        <dbReference type="ARBA" id="ARBA00022840"/>
    </source>
</evidence>
<comment type="cofactor">
    <cofactor evidence="13">
        <name>Zn(2+)</name>
        <dbReference type="ChEBI" id="CHEBI:29105"/>
    </cofactor>
    <text evidence="13">Binds 1 zinc ion per subunit.</text>
</comment>
<evidence type="ECO:0000256" key="7">
    <source>
        <dbReference type="ARBA" id="ARBA00022833"/>
    </source>
</evidence>
<dbReference type="InterPro" id="IPR045864">
    <property type="entry name" value="aa-tRNA-synth_II/BPL/LPL"/>
</dbReference>
<dbReference type="FunFam" id="3.30.980.10:FF:000005">
    <property type="entry name" value="Threonyl-tRNA synthetase, mitochondrial"/>
    <property type="match status" value="1"/>
</dbReference>
<dbReference type="PRINTS" id="PR01047">
    <property type="entry name" value="TRNASYNTHTHR"/>
</dbReference>
<keyword evidence="6 13" id="KW-0547">Nucleotide-binding</keyword>
<evidence type="ECO:0000313" key="16">
    <source>
        <dbReference type="EMBL" id="GIM28547.1"/>
    </source>
</evidence>
<dbReference type="GO" id="GO:0005524">
    <property type="term" value="F:ATP binding"/>
    <property type="evidence" value="ECO:0007669"/>
    <property type="project" value="UniProtKB-UniRule"/>
</dbReference>
<dbReference type="Gene3D" id="3.10.20.30">
    <property type="match status" value="1"/>
</dbReference>
<keyword evidence="2 13" id="KW-0963">Cytoplasm</keyword>
<dbReference type="GO" id="GO:0016740">
    <property type="term" value="F:transferase activity"/>
    <property type="evidence" value="ECO:0007669"/>
    <property type="project" value="UniProtKB-ARBA"/>
</dbReference>
<dbReference type="PROSITE" id="PS50862">
    <property type="entry name" value="AA_TRNA_LIGASE_II"/>
    <property type="match status" value="1"/>
</dbReference>
<name>A0A919VFV3_9CLOT</name>
<dbReference type="Gene3D" id="3.30.54.20">
    <property type="match status" value="1"/>
</dbReference>
<reference evidence="16" key="1">
    <citation type="submission" date="2021-03" db="EMBL/GenBank/DDBJ databases">
        <title>Taxonomic study of Clostridium polyendosporum from meadow-gley soil under rice.</title>
        <authorList>
            <person name="Kobayashi H."/>
            <person name="Tanizawa Y."/>
            <person name="Yagura M."/>
        </authorList>
    </citation>
    <scope>NUCLEOTIDE SEQUENCE</scope>
    <source>
        <strain evidence="16">JCM 30710</strain>
    </source>
</reference>
<keyword evidence="9 13" id="KW-0694">RNA-binding</keyword>
<dbReference type="RefSeq" id="WP_212903272.1">
    <property type="nucleotide sequence ID" value="NZ_BOPZ01000007.1"/>
</dbReference>
<protein>
    <recommendedName>
        <fullName evidence="13">Threonine--tRNA ligase</fullName>
        <ecNumber evidence="13">6.1.1.3</ecNumber>
    </recommendedName>
    <alternativeName>
        <fullName evidence="13">Threonyl-tRNA synthetase</fullName>
        <shortName evidence="13">ThrRS</shortName>
    </alternativeName>
</protein>
<keyword evidence="4 13" id="KW-0436">Ligase</keyword>
<feature type="domain" description="TGS" evidence="15">
    <location>
        <begin position="1"/>
        <end position="61"/>
    </location>
</feature>
<evidence type="ECO:0000256" key="6">
    <source>
        <dbReference type="ARBA" id="ARBA00022741"/>
    </source>
</evidence>
<dbReference type="AlphaFoldDB" id="A0A919VFV3"/>
<organism evidence="16 17">
    <name type="scientific">Clostridium polyendosporum</name>
    <dbReference type="NCBI Taxonomy" id="69208"/>
    <lineage>
        <taxon>Bacteria</taxon>
        <taxon>Bacillati</taxon>
        <taxon>Bacillota</taxon>
        <taxon>Clostridia</taxon>
        <taxon>Eubacteriales</taxon>
        <taxon>Clostridiaceae</taxon>
        <taxon>Clostridium</taxon>
    </lineage>
</organism>
<dbReference type="SUPFAM" id="SSF52954">
    <property type="entry name" value="Class II aaRS ABD-related"/>
    <property type="match status" value="1"/>
</dbReference>
<dbReference type="SUPFAM" id="SSF81271">
    <property type="entry name" value="TGS-like"/>
    <property type="match status" value="1"/>
</dbReference>
<dbReference type="EC" id="6.1.1.3" evidence="13"/>
<evidence type="ECO:0000256" key="12">
    <source>
        <dbReference type="ARBA" id="ARBA00049515"/>
    </source>
</evidence>
<evidence type="ECO:0000256" key="13">
    <source>
        <dbReference type="HAMAP-Rule" id="MF_00184"/>
    </source>
</evidence>
<feature type="binding site" evidence="13">
    <location>
        <position position="388"/>
    </location>
    <ligand>
        <name>Zn(2+)</name>
        <dbReference type="ChEBI" id="CHEBI:29105"/>
        <note>catalytic</note>
    </ligand>
</feature>
<comment type="similarity">
    <text evidence="1 13">Belongs to the class-II aminoacyl-tRNA synthetase family.</text>
</comment>
<dbReference type="Pfam" id="PF00587">
    <property type="entry name" value="tRNA-synt_2b"/>
    <property type="match status" value="1"/>
</dbReference>
<dbReference type="InterPro" id="IPR004095">
    <property type="entry name" value="TGS"/>
</dbReference>
<dbReference type="FunFam" id="3.30.930.10:FF:000002">
    <property type="entry name" value="Threonine--tRNA ligase"/>
    <property type="match status" value="1"/>
</dbReference>
<keyword evidence="17" id="KW-1185">Reference proteome</keyword>
<dbReference type="InterPro" id="IPR006195">
    <property type="entry name" value="aa-tRNA-synth_II"/>
</dbReference>
<evidence type="ECO:0000256" key="1">
    <source>
        <dbReference type="ARBA" id="ARBA00008226"/>
    </source>
</evidence>
<dbReference type="PANTHER" id="PTHR11451:SF56">
    <property type="entry name" value="THREONINE--TRNA LIGASE 1"/>
    <property type="match status" value="1"/>
</dbReference>
<accession>A0A919VFV3</accession>
<dbReference type="InterPro" id="IPR033728">
    <property type="entry name" value="ThrRS_core"/>
</dbReference>
<dbReference type="GO" id="GO:0140096">
    <property type="term" value="F:catalytic activity, acting on a protein"/>
    <property type="evidence" value="ECO:0007669"/>
    <property type="project" value="UniProtKB-ARBA"/>
</dbReference>
<keyword evidence="10 13" id="KW-0648">Protein biosynthesis</keyword>
<dbReference type="SMART" id="SM00863">
    <property type="entry name" value="tRNA_SAD"/>
    <property type="match status" value="1"/>
</dbReference>
<dbReference type="SUPFAM" id="SSF55186">
    <property type="entry name" value="ThrRS/AlaRS common domain"/>
    <property type="match status" value="1"/>
</dbReference>
<dbReference type="CDD" id="cd00860">
    <property type="entry name" value="ThrRS_anticodon"/>
    <property type="match status" value="1"/>
</dbReference>
<dbReference type="CDD" id="cd00771">
    <property type="entry name" value="ThrRS_core"/>
    <property type="match status" value="1"/>
</dbReference>
<dbReference type="GO" id="GO:0004829">
    <property type="term" value="F:threonine-tRNA ligase activity"/>
    <property type="evidence" value="ECO:0007669"/>
    <property type="project" value="UniProtKB-UniRule"/>
</dbReference>
<comment type="subcellular location">
    <subcellularLocation>
        <location evidence="13">Cytoplasm</location>
    </subcellularLocation>
</comment>
<evidence type="ECO:0000256" key="4">
    <source>
        <dbReference type="ARBA" id="ARBA00022598"/>
    </source>
</evidence>
<dbReference type="FunFam" id="3.40.50.800:FF:000001">
    <property type="entry name" value="Threonine--tRNA ligase"/>
    <property type="match status" value="1"/>
</dbReference>
<keyword evidence="7 13" id="KW-0862">Zinc</keyword>
<keyword evidence="11 13" id="KW-0030">Aminoacyl-tRNA synthetase</keyword>
<dbReference type="Gene3D" id="3.30.930.10">
    <property type="entry name" value="Bira Bifunctional Protein, Domain 2"/>
    <property type="match status" value="1"/>
</dbReference>
<comment type="caution">
    <text evidence="16">The sequence shown here is derived from an EMBL/GenBank/DDBJ whole genome shotgun (WGS) entry which is preliminary data.</text>
</comment>
<evidence type="ECO:0000259" key="14">
    <source>
        <dbReference type="PROSITE" id="PS50862"/>
    </source>
</evidence>
<keyword evidence="8 13" id="KW-0067">ATP-binding</keyword>
<dbReference type="CDD" id="cd01667">
    <property type="entry name" value="TGS_ThrRS"/>
    <property type="match status" value="1"/>
</dbReference>
<dbReference type="InterPro" id="IPR002320">
    <property type="entry name" value="Thr-tRNA-ligase_IIa"/>
</dbReference>
<dbReference type="NCBIfam" id="TIGR00418">
    <property type="entry name" value="thrS"/>
    <property type="match status" value="1"/>
</dbReference>
<dbReference type="HAMAP" id="MF_00184">
    <property type="entry name" value="Thr_tRNA_synth"/>
    <property type="match status" value="1"/>
</dbReference>